<sequence>MDRIQKDQLVSTWGSTSPILLNSSSNIVGNGRSLKEMTRMQESDWDIAIVNTELQSD</sequence>
<gene>
    <name evidence="1" type="ORF">EYZ11_002671</name>
</gene>
<dbReference type="EMBL" id="SOSA01000061">
    <property type="protein sequence ID" value="THC97871.1"/>
    <property type="molecule type" value="Genomic_DNA"/>
</dbReference>
<dbReference type="AlphaFoldDB" id="A0A4S3JU09"/>
<dbReference type="VEuPathDB" id="FungiDB:EYZ11_002671"/>
<evidence type="ECO:0000313" key="1">
    <source>
        <dbReference type="EMBL" id="THC97871.1"/>
    </source>
</evidence>
<reference evidence="1 2" key="1">
    <citation type="submission" date="2019-03" db="EMBL/GenBank/DDBJ databases">
        <title>The genome sequence of a newly discovered highly antifungal drug resistant Aspergillus species, Aspergillus tanneri NIH 1004.</title>
        <authorList>
            <person name="Mounaud S."/>
            <person name="Singh I."/>
            <person name="Joardar V."/>
            <person name="Pakala S."/>
            <person name="Pakala S."/>
            <person name="Venepally P."/>
            <person name="Hoover J."/>
            <person name="Nierman W."/>
            <person name="Chung J."/>
            <person name="Losada L."/>
        </authorList>
    </citation>
    <scope>NUCLEOTIDE SEQUENCE [LARGE SCALE GENOMIC DNA]</scope>
    <source>
        <strain evidence="1 2">NIH1004</strain>
    </source>
</reference>
<accession>A0A4S3JU09</accession>
<protein>
    <submittedName>
        <fullName evidence="1">Uncharacterized protein</fullName>
    </submittedName>
</protein>
<organism evidence="1 2">
    <name type="scientific">Aspergillus tanneri</name>
    <dbReference type="NCBI Taxonomy" id="1220188"/>
    <lineage>
        <taxon>Eukaryota</taxon>
        <taxon>Fungi</taxon>
        <taxon>Dikarya</taxon>
        <taxon>Ascomycota</taxon>
        <taxon>Pezizomycotina</taxon>
        <taxon>Eurotiomycetes</taxon>
        <taxon>Eurotiomycetidae</taxon>
        <taxon>Eurotiales</taxon>
        <taxon>Aspergillaceae</taxon>
        <taxon>Aspergillus</taxon>
        <taxon>Aspergillus subgen. Circumdati</taxon>
    </lineage>
</organism>
<proteinExistence type="predicted"/>
<dbReference type="Proteomes" id="UP000308092">
    <property type="component" value="Unassembled WGS sequence"/>
</dbReference>
<name>A0A4S3JU09_9EURO</name>
<keyword evidence="2" id="KW-1185">Reference proteome</keyword>
<evidence type="ECO:0000313" key="2">
    <source>
        <dbReference type="Proteomes" id="UP000308092"/>
    </source>
</evidence>
<comment type="caution">
    <text evidence="1">The sequence shown here is derived from an EMBL/GenBank/DDBJ whole genome shotgun (WGS) entry which is preliminary data.</text>
</comment>